<keyword evidence="1" id="KW-0812">Transmembrane</keyword>
<reference evidence="2" key="1">
    <citation type="submission" date="2020-12" db="EMBL/GenBank/DDBJ databases">
        <title>Methylobrevis albus sp. nov., isolated from fresh water lack sediment.</title>
        <authorList>
            <person name="Zou Q."/>
        </authorList>
    </citation>
    <scope>NUCLEOTIDE SEQUENCE</scope>
    <source>
        <strain evidence="2">L22</strain>
    </source>
</reference>
<sequence length="50" mass="5043">MSATDQSSTGSRRQRSASLGARAYRILDVALVAAAFAVIVATTLVGAGGF</sequence>
<dbReference type="AlphaFoldDB" id="A0A931HZ49"/>
<dbReference type="Proteomes" id="UP000631694">
    <property type="component" value="Unassembled WGS sequence"/>
</dbReference>
<accession>A0A931HZ49</accession>
<name>A0A931HZ49_9HYPH</name>
<dbReference type="RefSeq" id="WP_197310222.1">
    <property type="nucleotide sequence ID" value="NZ_JADZLT010000041.1"/>
</dbReference>
<evidence type="ECO:0000313" key="2">
    <source>
        <dbReference type="EMBL" id="MBH0237120.1"/>
    </source>
</evidence>
<keyword evidence="3" id="KW-1185">Reference proteome</keyword>
<dbReference type="EMBL" id="JADZLT010000041">
    <property type="protein sequence ID" value="MBH0237120.1"/>
    <property type="molecule type" value="Genomic_DNA"/>
</dbReference>
<keyword evidence="1" id="KW-1133">Transmembrane helix</keyword>
<feature type="transmembrane region" description="Helical" evidence="1">
    <location>
        <begin position="23"/>
        <end position="47"/>
    </location>
</feature>
<comment type="caution">
    <text evidence="2">The sequence shown here is derived from an EMBL/GenBank/DDBJ whole genome shotgun (WGS) entry which is preliminary data.</text>
</comment>
<proteinExistence type="predicted"/>
<gene>
    <name evidence="2" type="ORF">I5731_04745</name>
</gene>
<evidence type="ECO:0000256" key="1">
    <source>
        <dbReference type="SAM" id="Phobius"/>
    </source>
</evidence>
<evidence type="ECO:0000313" key="3">
    <source>
        <dbReference type="Proteomes" id="UP000631694"/>
    </source>
</evidence>
<organism evidence="2 3">
    <name type="scientific">Methylobrevis albus</name>
    <dbReference type="NCBI Taxonomy" id="2793297"/>
    <lineage>
        <taxon>Bacteria</taxon>
        <taxon>Pseudomonadati</taxon>
        <taxon>Pseudomonadota</taxon>
        <taxon>Alphaproteobacteria</taxon>
        <taxon>Hyphomicrobiales</taxon>
        <taxon>Pleomorphomonadaceae</taxon>
        <taxon>Methylobrevis</taxon>
    </lineage>
</organism>
<keyword evidence="1" id="KW-0472">Membrane</keyword>
<protein>
    <submittedName>
        <fullName evidence="2">Uncharacterized protein</fullName>
    </submittedName>
</protein>